<sequence>MKFKHVVKLKLKFKLEVKLKLKFKLEVKLKLKFKLEVKLKLTFKLELKLEVKLKLTFKLEKTPILRGKSGKIHSKTPNWRLRHESLLFPILEAQLHVCPSFRVSVWSLVMVTDKNDHINLLSNFLNWIVRQSICSKSFQRVL</sequence>
<dbReference type="AlphaFoldDB" id="A0A6H5HIC1"/>
<evidence type="ECO:0000313" key="2">
    <source>
        <dbReference type="Proteomes" id="UP000479000"/>
    </source>
</evidence>
<accession>A0A6H5HIC1</accession>
<gene>
    <name evidence="1" type="ORF">NTEN_LOCUS20375</name>
</gene>
<keyword evidence="2" id="KW-1185">Reference proteome</keyword>
<dbReference type="EMBL" id="CADCXU010029859">
    <property type="protein sequence ID" value="CAB0016051.1"/>
    <property type="molecule type" value="Genomic_DNA"/>
</dbReference>
<protein>
    <submittedName>
        <fullName evidence="1">Uncharacterized protein</fullName>
    </submittedName>
</protein>
<reference evidence="1 2" key="1">
    <citation type="submission" date="2020-02" db="EMBL/GenBank/DDBJ databases">
        <authorList>
            <person name="Ferguson B K."/>
        </authorList>
    </citation>
    <scope>NUCLEOTIDE SEQUENCE [LARGE SCALE GENOMIC DNA]</scope>
</reference>
<name>A0A6H5HIC1_9HEMI</name>
<dbReference type="Proteomes" id="UP000479000">
    <property type="component" value="Unassembled WGS sequence"/>
</dbReference>
<evidence type="ECO:0000313" key="1">
    <source>
        <dbReference type="EMBL" id="CAB0016051.1"/>
    </source>
</evidence>
<proteinExistence type="predicted"/>
<organism evidence="1 2">
    <name type="scientific">Nesidiocoris tenuis</name>
    <dbReference type="NCBI Taxonomy" id="355587"/>
    <lineage>
        <taxon>Eukaryota</taxon>
        <taxon>Metazoa</taxon>
        <taxon>Ecdysozoa</taxon>
        <taxon>Arthropoda</taxon>
        <taxon>Hexapoda</taxon>
        <taxon>Insecta</taxon>
        <taxon>Pterygota</taxon>
        <taxon>Neoptera</taxon>
        <taxon>Paraneoptera</taxon>
        <taxon>Hemiptera</taxon>
        <taxon>Heteroptera</taxon>
        <taxon>Panheteroptera</taxon>
        <taxon>Cimicomorpha</taxon>
        <taxon>Miridae</taxon>
        <taxon>Dicyphina</taxon>
        <taxon>Nesidiocoris</taxon>
    </lineage>
</organism>